<sequence>ALRPQWREASESLGAGSWAYWRHVGAPILAPSVLGAMLLLFGFGLSAYATAEALTSGSIALTSIQIGSFLNGNVIAGQANVGKALGFGMVLVASVSMVVYVLLQRRVSKWSQ</sequence>
<evidence type="ECO:0000313" key="11">
    <source>
        <dbReference type="Proteomes" id="UP000437736"/>
    </source>
</evidence>
<feature type="domain" description="ABC transmembrane type-1" evidence="9">
    <location>
        <begin position="1"/>
        <end position="108"/>
    </location>
</feature>
<evidence type="ECO:0000313" key="10">
    <source>
        <dbReference type="EMBL" id="MST34915.1"/>
    </source>
</evidence>
<evidence type="ECO:0000256" key="4">
    <source>
        <dbReference type="ARBA" id="ARBA00022475"/>
    </source>
</evidence>
<feature type="transmembrane region" description="Helical" evidence="8">
    <location>
        <begin position="53"/>
        <end position="72"/>
    </location>
</feature>
<dbReference type="EMBL" id="WJHE01001299">
    <property type="protein sequence ID" value="MST34915.1"/>
    <property type="molecule type" value="Genomic_DNA"/>
</dbReference>
<dbReference type="InterPro" id="IPR035906">
    <property type="entry name" value="MetI-like_sf"/>
</dbReference>
<proteinExistence type="inferred from homology"/>
<dbReference type="InterPro" id="IPR000515">
    <property type="entry name" value="MetI-like"/>
</dbReference>
<name>A0ABW9QYG7_9ACTN</name>
<evidence type="ECO:0000256" key="5">
    <source>
        <dbReference type="ARBA" id="ARBA00022692"/>
    </source>
</evidence>
<dbReference type="Pfam" id="PF00528">
    <property type="entry name" value="BPD_transp_1"/>
    <property type="match status" value="1"/>
</dbReference>
<evidence type="ECO:0000256" key="8">
    <source>
        <dbReference type="RuleBase" id="RU363032"/>
    </source>
</evidence>
<evidence type="ECO:0000256" key="6">
    <source>
        <dbReference type="ARBA" id="ARBA00022989"/>
    </source>
</evidence>
<reference evidence="10 11" key="1">
    <citation type="submission" date="2019-11" db="EMBL/GenBank/DDBJ databases">
        <title>Acidiferrimicrobium australis gen. nov., sp. nov., an acidophilic and obligately heterotrophic, member of the Actinobacteria that catalyses dissimilatory oxido- reduction of iron isolated from metal-rich acidic water in Chile.</title>
        <authorList>
            <person name="Gonzalez D."/>
            <person name="Huber K."/>
            <person name="Hedrich S."/>
            <person name="Rojas-Villalobos C."/>
            <person name="Quatrini R."/>
            <person name="Dinamarca M.A."/>
            <person name="Schwarz A."/>
            <person name="Canales C."/>
            <person name="Nancucheo I."/>
        </authorList>
    </citation>
    <scope>NUCLEOTIDE SEQUENCE [LARGE SCALE GENOMIC DNA]</scope>
    <source>
        <strain evidence="10 11">USS-CCA1</strain>
    </source>
</reference>
<comment type="subcellular location">
    <subcellularLocation>
        <location evidence="1 8">Cell membrane</location>
        <topology evidence="1 8">Multi-pass membrane protein</topology>
    </subcellularLocation>
</comment>
<keyword evidence="7 8" id="KW-0472">Membrane</keyword>
<dbReference type="Proteomes" id="UP000437736">
    <property type="component" value="Unassembled WGS sequence"/>
</dbReference>
<organism evidence="10 11">
    <name type="scientific">Acidiferrimicrobium australe</name>
    <dbReference type="NCBI Taxonomy" id="2664430"/>
    <lineage>
        <taxon>Bacteria</taxon>
        <taxon>Bacillati</taxon>
        <taxon>Actinomycetota</taxon>
        <taxon>Acidimicrobiia</taxon>
        <taxon>Acidimicrobiales</taxon>
        <taxon>Acidimicrobiaceae</taxon>
        <taxon>Acidiferrimicrobium</taxon>
    </lineage>
</organism>
<dbReference type="PROSITE" id="PS50928">
    <property type="entry name" value="ABC_TM1"/>
    <property type="match status" value="1"/>
</dbReference>
<accession>A0ABW9QYG7</accession>
<dbReference type="Gene3D" id="1.10.3720.10">
    <property type="entry name" value="MetI-like"/>
    <property type="match status" value="1"/>
</dbReference>
<protein>
    <submittedName>
        <fullName evidence="10">ABC transporter permease subunit</fullName>
    </submittedName>
</protein>
<comment type="similarity">
    <text evidence="2">Belongs to the binding-protein-dependent transport system permease family. CysTW subfamily.</text>
</comment>
<keyword evidence="6 8" id="KW-1133">Transmembrane helix</keyword>
<dbReference type="PANTHER" id="PTHR42929:SF1">
    <property type="entry name" value="INNER MEMBRANE ABC TRANSPORTER PERMEASE PROTEIN YDCU-RELATED"/>
    <property type="match status" value="1"/>
</dbReference>
<feature type="transmembrane region" description="Helical" evidence="8">
    <location>
        <begin position="20"/>
        <end position="41"/>
    </location>
</feature>
<comment type="caution">
    <text evidence="10">The sequence shown here is derived from an EMBL/GenBank/DDBJ whole genome shotgun (WGS) entry which is preliminary data.</text>
</comment>
<gene>
    <name evidence="10" type="ORF">GHK86_19580</name>
</gene>
<dbReference type="PANTHER" id="PTHR42929">
    <property type="entry name" value="INNER MEMBRANE ABC TRANSPORTER PERMEASE PROTEIN YDCU-RELATED-RELATED"/>
    <property type="match status" value="1"/>
</dbReference>
<evidence type="ECO:0000256" key="2">
    <source>
        <dbReference type="ARBA" id="ARBA00007069"/>
    </source>
</evidence>
<keyword evidence="4" id="KW-1003">Cell membrane</keyword>
<evidence type="ECO:0000256" key="3">
    <source>
        <dbReference type="ARBA" id="ARBA00022448"/>
    </source>
</evidence>
<evidence type="ECO:0000256" key="1">
    <source>
        <dbReference type="ARBA" id="ARBA00004651"/>
    </source>
</evidence>
<feature type="non-terminal residue" evidence="10">
    <location>
        <position position="1"/>
    </location>
</feature>
<evidence type="ECO:0000259" key="9">
    <source>
        <dbReference type="PROSITE" id="PS50928"/>
    </source>
</evidence>
<dbReference type="SUPFAM" id="SSF161098">
    <property type="entry name" value="MetI-like"/>
    <property type="match status" value="1"/>
</dbReference>
<keyword evidence="5 8" id="KW-0812">Transmembrane</keyword>
<keyword evidence="11" id="KW-1185">Reference proteome</keyword>
<keyword evidence="3 8" id="KW-0813">Transport</keyword>
<feature type="transmembrane region" description="Helical" evidence="8">
    <location>
        <begin position="84"/>
        <end position="103"/>
    </location>
</feature>
<evidence type="ECO:0000256" key="7">
    <source>
        <dbReference type="ARBA" id="ARBA00023136"/>
    </source>
</evidence>